<dbReference type="RefSeq" id="WP_308975711.1">
    <property type="nucleotide sequence ID" value="NZ_JAVIDL010000010.1"/>
</dbReference>
<reference evidence="1" key="1">
    <citation type="submission" date="2023-08" db="EMBL/GenBank/DDBJ databases">
        <title>Emergence of clinically-relevant ST2 carbapenem-resistant Acinetobacter baumannii strains in hospital sewages in Zhejiang, East of China.</title>
        <authorList>
            <person name="Kaichao C."/>
            <person name="Zhang R."/>
        </authorList>
    </citation>
    <scope>NUCLEOTIDE SEQUENCE</scope>
    <source>
        <strain evidence="1">M-RB-37</strain>
    </source>
</reference>
<accession>A0AAW8J6U6</accession>
<protein>
    <submittedName>
        <fullName evidence="1">Uncharacterized protein</fullName>
    </submittedName>
</protein>
<organism evidence="1 2">
    <name type="scientific">Acinetobacter rudis</name>
    <dbReference type="NCBI Taxonomy" id="632955"/>
    <lineage>
        <taxon>Bacteria</taxon>
        <taxon>Pseudomonadati</taxon>
        <taxon>Pseudomonadota</taxon>
        <taxon>Gammaproteobacteria</taxon>
        <taxon>Moraxellales</taxon>
        <taxon>Moraxellaceae</taxon>
        <taxon>Acinetobacter</taxon>
    </lineage>
</organism>
<dbReference type="AlphaFoldDB" id="A0AAW8J6U6"/>
<sequence length="97" mass="11085">MAIIYVERFGGLACVGSIHSYIRSHGKINTSSLSIEELKQIERLFNQQKTVNQFPTRSDQFKYQLIRQTPNGKIDKVEAKETDLPSKVISCIKDEII</sequence>
<gene>
    <name evidence="1" type="ORF">RFH47_06960</name>
</gene>
<dbReference type="Proteomes" id="UP001243844">
    <property type="component" value="Unassembled WGS sequence"/>
</dbReference>
<evidence type="ECO:0000313" key="1">
    <source>
        <dbReference type="EMBL" id="MDQ8935465.1"/>
    </source>
</evidence>
<name>A0AAW8J6U6_9GAMM</name>
<dbReference type="EMBL" id="JAVIDL010000010">
    <property type="protein sequence ID" value="MDQ8935465.1"/>
    <property type="molecule type" value="Genomic_DNA"/>
</dbReference>
<evidence type="ECO:0000313" key="2">
    <source>
        <dbReference type="Proteomes" id="UP001243844"/>
    </source>
</evidence>
<proteinExistence type="predicted"/>
<comment type="caution">
    <text evidence="1">The sequence shown here is derived from an EMBL/GenBank/DDBJ whole genome shotgun (WGS) entry which is preliminary data.</text>
</comment>